<evidence type="ECO:0008006" key="3">
    <source>
        <dbReference type="Google" id="ProtNLM"/>
    </source>
</evidence>
<protein>
    <recommendedName>
        <fullName evidence="3">Tick transposon</fullName>
    </recommendedName>
</protein>
<sequence>MKPLYDNSGGSALLFEARAGALRTLAYHRRFYTSADVARAICRICGTEEEITEHIVLRCADLCPGHLGGTTYSLALGFRGDAEKSTVVARVVYVTKQRLVQCRRRTRRQCRRADNVDV</sequence>
<reference evidence="1" key="2">
    <citation type="submission" date="2021-09" db="EMBL/GenBank/DDBJ databases">
        <authorList>
            <person name="Jia N."/>
            <person name="Wang J."/>
            <person name="Shi W."/>
            <person name="Du L."/>
            <person name="Sun Y."/>
            <person name="Zhan W."/>
            <person name="Jiang J."/>
            <person name="Wang Q."/>
            <person name="Zhang B."/>
            <person name="Ji P."/>
            <person name="Sakyi L.B."/>
            <person name="Cui X."/>
            <person name="Yuan T."/>
            <person name="Jiang B."/>
            <person name="Yang W."/>
            <person name="Lam T.T.-Y."/>
            <person name="Chang Q."/>
            <person name="Ding S."/>
            <person name="Wang X."/>
            <person name="Zhu J."/>
            <person name="Ruan X."/>
            <person name="Zhao L."/>
            <person name="Wei J."/>
            <person name="Que T."/>
            <person name="Du C."/>
            <person name="Cheng J."/>
            <person name="Dai P."/>
            <person name="Han X."/>
            <person name="Huang E."/>
            <person name="Gao Y."/>
            <person name="Liu J."/>
            <person name="Shao H."/>
            <person name="Ye R."/>
            <person name="Li L."/>
            <person name="Wei W."/>
            <person name="Wang X."/>
            <person name="Wang C."/>
            <person name="Huo Q."/>
            <person name="Li W."/>
            <person name="Guo W."/>
            <person name="Chen H."/>
            <person name="Chen S."/>
            <person name="Zhou L."/>
            <person name="Zhou L."/>
            <person name="Ni X."/>
            <person name="Tian J."/>
            <person name="Zhou Y."/>
            <person name="Sheng Y."/>
            <person name="Liu T."/>
            <person name="Pan Y."/>
            <person name="Xia L."/>
            <person name="Li J."/>
            <person name="Zhao F."/>
            <person name="Cao W."/>
        </authorList>
    </citation>
    <scope>NUCLEOTIDE SEQUENCE</scope>
    <source>
        <strain evidence="1">Rmic-2018</strain>
        <tissue evidence="1">Larvae</tissue>
    </source>
</reference>
<keyword evidence="2" id="KW-1185">Reference proteome</keyword>
<proteinExistence type="predicted"/>
<comment type="caution">
    <text evidence="1">The sequence shown here is derived from an EMBL/GenBank/DDBJ whole genome shotgun (WGS) entry which is preliminary data.</text>
</comment>
<evidence type="ECO:0000313" key="2">
    <source>
        <dbReference type="Proteomes" id="UP000821866"/>
    </source>
</evidence>
<dbReference type="Proteomes" id="UP000821866">
    <property type="component" value="Chromosome 4"/>
</dbReference>
<organism evidence="1 2">
    <name type="scientific">Rhipicephalus microplus</name>
    <name type="common">Cattle tick</name>
    <name type="synonym">Boophilus microplus</name>
    <dbReference type="NCBI Taxonomy" id="6941"/>
    <lineage>
        <taxon>Eukaryota</taxon>
        <taxon>Metazoa</taxon>
        <taxon>Ecdysozoa</taxon>
        <taxon>Arthropoda</taxon>
        <taxon>Chelicerata</taxon>
        <taxon>Arachnida</taxon>
        <taxon>Acari</taxon>
        <taxon>Parasitiformes</taxon>
        <taxon>Ixodida</taxon>
        <taxon>Ixodoidea</taxon>
        <taxon>Ixodidae</taxon>
        <taxon>Rhipicephalinae</taxon>
        <taxon>Rhipicephalus</taxon>
        <taxon>Boophilus</taxon>
    </lineage>
</organism>
<gene>
    <name evidence="1" type="ORF">HPB51_019947</name>
</gene>
<dbReference type="EMBL" id="JABSTU010000006">
    <property type="protein sequence ID" value="KAH8028858.1"/>
    <property type="molecule type" value="Genomic_DNA"/>
</dbReference>
<evidence type="ECO:0000313" key="1">
    <source>
        <dbReference type="EMBL" id="KAH8028858.1"/>
    </source>
</evidence>
<name>A0A9J6E3N0_RHIMP</name>
<accession>A0A9J6E3N0</accession>
<dbReference type="AlphaFoldDB" id="A0A9J6E3N0"/>
<reference evidence="1" key="1">
    <citation type="journal article" date="2020" name="Cell">
        <title>Large-Scale Comparative Analyses of Tick Genomes Elucidate Their Genetic Diversity and Vector Capacities.</title>
        <authorList>
            <consortium name="Tick Genome and Microbiome Consortium (TIGMIC)"/>
            <person name="Jia N."/>
            <person name="Wang J."/>
            <person name="Shi W."/>
            <person name="Du L."/>
            <person name="Sun Y."/>
            <person name="Zhan W."/>
            <person name="Jiang J.F."/>
            <person name="Wang Q."/>
            <person name="Zhang B."/>
            <person name="Ji P."/>
            <person name="Bell-Sakyi L."/>
            <person name="Cui X.M."/>
            <person name="Yuan T.T."/>
            <person name="Jiang B.G."/>
            <person name="Yang W.F."/>
            <person name="Lam T.T."/>
            <person name="Chang Q.C."/>
            <person name="Ding S.J."/>
            <person name="Wang X.J."/>
            <person name="Zhu J.G."/>
            <person name="Ruan X.D."/>
            <person name="Zhao L."/>
            <person name="Wei J.T."/>
            <person name="Ye R.Z."/>
            <person name="Que T.C."/>
            <person name="Du C.H."/>
            <person name="Zhou Y.H."/>
            <person name="Cheng J.X."/>
            <person name="Dai P.F."/>
            <person name="Guo W.B."/>
            <person name="Han X.H."/>
            <person name="Huang E.J."/>
            <person name="Li L.F."/>
            <person name="Wei W."/>
            <person name="Gao Y.C."/>
            <person name="Liu J.Z."/>
            <person name="Shao H.Z."/>
            <person name="Wang X."/>
            <person name="Wang C.C."/>
            <person name="Yang T.C."/>
            <person name="Huo Q.B."/>
            <person name="Li W."/>
            <person name="Chen H.Y."/>
            <person name="Chen S.E."/>
            <person name="Zhou L.G."/>
            <person name="Ni X.B."/>
            <person name="Tian J.H."/>
            <person name="Sheng Y."/>
            <person name="Liu T."/>
            <person name="Pan Y.S."/>
            <person name="Xia L.Y."/>
            <person name="Li J."/>
            <person name="Zhao F."/>
            <person name="Cao W.C."/>
        </authorList>
    </citation>
    <scope>NUCLEOTIDE SEQUENCE</scope>
    <source>
        <strain evidence="1">Rmic-2018</strain>
    </source>
</reference>